<evidence type="ECO:0000313" key="1">
    <source>
        <dbReference type="EMBL" id="JAE31182.1"/>
    </source>
</evidence>
<organism evidence="1">
    <name type="scientific">Arundo donax</name>
    <name type="common">Giant reed</name>
    <name type="synonym">Donax arundinaceus</name>
    <dbReference type="NCBI Taxonomy" id="35708"/>
    <lineage>
        <taxon>Eukaryota</taxon>
        <taxon>Viridiplantae</taxon>
        <taxon>Streptophyta</taxon>
        <taxon>Embryophyta</taxon>
        <taxon>Tracheophyta</taxon>
        <taxon>Spermatophyta</taxon>
        <taxon>Magnoliopsida</taxon>
        <taxon>Liliopsida</taxon>
        <taxon>Poales</taxon>
        <taxon>Poaceae</taxon>
        <taxon>PACMAD clade</taxon>
        <taxon>Arundinoideae</taxon>
        <taxon>Arundineae</taxon>
        <taxon>Arundo</taxon>
    </lineage>
</organism>
<dbReference type="EMBL" id="GBRH01166714">
    <property type="protein sequence ID" value="JAE31182.1"/>
    <property type="molecule type" value="Transcribed_RNA"/>
</dbReference>
<dbReference type="AlphaFoldDB" id="A0A0A9H350"/>
<name>A0A0A9H350_ARUDO</name>
<reference evidence="1" key="2">
    <citation type="journal article" date="2015" name="Data Brief">
        <title>Shoot transcriptome of the giant reed, Arundo donax.</title>
        <authorList>
            <person name="Barrero R.A."/>
            <person name="Guerrero F.D."/>
            <person name="Moolhuijzen P."/>
            <person name="Goolsby J.A."/>
            <person name="Tidwell J."/>
            <person name="Bellgard S.E."/>
            <person name="Bellgard M.I."/>
        </authorList>
    </citation>
    <scope>NUCLEOTIDE SEQUENCE</scope>
    <source>
        <tissue evidence="1">Shoot tissue taken approximately 20 cm above the soil surface</tissue>
    </source>
</reference>
<accession>A0A0A9H350</accession>
<reference evidence="1" key="1">
    <citation type="submission" date="2014-09" db="EMBL/GenBank/DDBJ databases">
        <authorList>
            <person name="Magalhaes I.L.F."/>
            <person name="Oliveira U."/>
            <person name="Santos F.R."/>
            <person name="Vidigal T.H.D.A."/>
            <person name="Brescovit A.D."/>
            <person name="Santos A.J."/>
        </authorList>
    </citation>
    <scope>NUCLEOTIDE SEQUENCE</scope>
    <source>
        <tissue evidence="1">Shoot tissue taken approximately 20 cm above the soil surface</tissue>
    </source>
</reference>
<sequence>MLSCLVYLLVFSHVTLIKKDLWHFCLPHILRK</sequence>
<proteinExistence type="predicted"/>
<protein>
    <submittedName>
        <fullName evidence="1">Uncharacterized protein</fullName>
    </submittedName>
</protein>